<evidence type="ECO:0000256" key="4">
    <source>
        <dbReference type="ARBA" id="ARBA00022737"/>
    </source>
</evidence>
<dbReference type="FunFam" id="3.30.160.60:FF:001156">
    <property type="entry name" value="Zinc finger protein 407"/>
    <property type="match status" value="1"/>
</dbReference>
<comment type="subcellular location">
    <subcellularLocation>
        <location evidence="1">Nucleus</location>
    </subcellularLocation>
</comment>
<gene>
    <name evidence="14" type="ORF">B2J93_232</name>
</gene>
<dbReference type="InParanoid" id="A0A218Z130"/>
<dbReference type="OrthoDB" id="8922241at2759"/>
<feature type="compositionally biased region" description="Low complexity" evidence="12">
    <location>
        <begin position="288"/>
        <end position="319"/>
    </location>
</feature>
<dbReference type="FunFam" id="3.30.160.60:FF:000630">
    <property type="entry name" value="Zinc finger protein 180"/>
    <property type="match status" value="1"/>
</dbReference>
<dbReference type="SUPFAM" id="SSF57667">
    <property type="entry name" value="beta-beta-alpha zinc fingers"/>
    <property type="match status" value="1"/>
</dbReference>
<keyword evidence="5 11" id="KW-0863">Zinc-finger</keyword>
<evidence type="ECO:0000256" key="8">
    <source>
        <dbReference type="ARBA" id="ARBA00023125"/>
    </source>
</evidence>
<organism evidence="14 15">
    <name type="scientific">Diplocarpon coronariae</name>
    <dbReference type="NCBI Taxonomy" id="2795749"/>
    <lineage>
        <taxon>Eukaryota</taxon>
        <taxon>Fungi</taxon>
        <taxon>Dikarya</taxon>
        <taxon>Ascomycota</taxon>
        <taxon>Pezizomycotina</taxon>
        <taxon>Leotiomycetes</taxon>
        <taxon>Helotiales</taxon>
        <taxon>Drepanopezizaceae</taxon>
        <taxon>Diplocarpon</taxon>
    </lineage>
</organism>
<evidence type="ECO:0000256" key="10">
    <source>
        <dbReference type="ARBA" id="ARBA00023242"/>
    </source>
</evidence>
<dbReference type="PROSITE" id="PS00028">
    <property type="entry name" value="ZINC_FINGER_C2H2_1"/>
    <property type="match status" value="1"/>
</dbReference>
<accession>A0A218Z130</accession>
<sequence>MLQDCLVSGSVVRKPTSDLLLQLLANPSLRDDSFAESCFPSASSPSSSTKPVPWASPLPSPSPSMMETQSFTARRSAASSLPAFSLPPPNSLQYPAGAYAPSSLNQATPALVSSILTPPAGLASDFSPLASSVNSGSSQSSAGGVAPYQPTGYWPTPNQPAAYSFSSAPPLSAPYAHSPSYPLMGGRTVYSPSMNFPSRNTTSPHSSDALPAPPYEMSLPPFAAGMSGGGQPPNHPGLPALAPQHPHQQGAPQSQPQHGQQQSASQPPQQSPLHAPDPYGRPPATPNYYTPSSTPQQSSFPSYAHQSPQQSPQTSAAPTDRMSPVSAPPHASMAAPQAYHSRPSYTGYALPGLAGPIMSNVHTPGNQMALVGGMSMQGYPSHHQQLYGHHSQGQPLPNDRPFKCDQCPQSFNRNHDLKRHKRIHLAVKPFPCGHCEKSFSRKDALKRHILVKGCGKGASTGTSNPNGGSQSPVDRSEVMSDSTEENSPEMSKKDLL</sequence>
<name>A0A218Z130_9HELO</name>
<reference evidence="14 15" key="1">
    <citation type="submission" date="2017-04" db="EMBL/GenBank/DDBJ databases">
        <title>Draft genome sequence of Marssonina coronaria NL1: causal agent of apple blotch.</title>
        <authorList>
            <person name="Cheng Q."/>
        </authorList>
    </citation>
    <scope>NUCLEOTIDE SEQUENCE [LARGE SCALE GENOMIC DNA]</scope>
    <source>
        <strain evidence="14 15">NL1</strain>
    </source>
</reference>
<dbReference type="GO" id="GO:0005654">
    <property type="term" value="C:nucleoplasm"/>
    <property type="evidence" value="ECO:0007669"/>
    <property type="project" value="TreeGrafter"/>
</dbReference>
<evidence type="ECO:0000259" key="13">
    <source>
        <dbReference type="PROSITE" id="PS50157"/>
    </source>
</evidence>
<dbReference type="EMBL" id="MZNU01000298">
    <property type="protein sequence ID" value="OWP00936.1"/>
    <property type="molecule type" value="Genomic_DNA"/>
</dbReference>
<evidence type="ECO:0000256" key="9">
    <source>
        <dbReference type="ARBA" id="ARBA00023163"/>
    </source>
</evidence>
<feature type="region of interest" description="Disordered" evidence="12">
    <location>
        <begin position="194"/>
        <end position="338"/>
    </location>
</feature>
<dbReference type="SMART" id="SM00355">
    <property type="entry name" value="ZnF_C2H2"/>
    <property type="match status" value="2"/>
</dbReference>
<dbReference type="Pfam" id="PF00096">
    <property type="entry name" value="zf-C2H2"/>
    <property type="match status" value="2"/>
</dbReference>
<proteinExistence type="inferred from homology"/>
<dbReference type="PROSITE" id="PS50157">
    <property type="entry name" value="ZINC_FINGER_C2H2_2"/>
    <property type="match status" value="2"/>
</dbReference>
<keyword evidence="6" id="KW-0862">Zinc</keyword>
<dbReference type="PANTHER" id="PTHR24399:SF70">
    <property type="entry name" value="C2H2-TYPE DOMAIN-CONTAINING PROTEIN"/>
    <property type="match status" value="1"/>
</dbReference>
<dbReference type="AlphaFoldDB" id="A0A218Z130"/>
<comment type="caution">
    <text evidence="14">The sequence shown here is derived from an EMBL/GenBank/DDBJ whole genome shotgun (WGS) entry which is preliminary data.</text>
</comment>
<evidence type="ECO:0000256" key="12">
    <source>
        <dbReference type="SAM" id="MobiDB-lite"/>
    </source>
</evidence>
<keyword evidence="7" id="KW-0805">Transcription regulation</keyword>
<keyword evidence="8" id="KW-0238">DNA-binding</keyword>
<dbReference type="STRING" id="503106.A0A218Z130"/>
<evidence type="ECO:0000256" key="11">
    <source>
        <dbReference type="PROSITE-ProRule" id="PRU00042"/>
    </source>
</evidence>
<keyword evidence="3" id="KW-0479">Metal-binding</keyword>
<evidence type="ECO:0000256" key="2">
    <source>
        <dbReference type="ARBA" id="ARBA00006991"/>
    </source>
</evidence>
<dbReference type="PANTHER" id="PTHR24399">
    <property type="entry name" value="ZINC FINGER AND BTB DOMAIN-CONTAINING"/>
    <property type="match status" value="1"/>
</dbReference>
<evidence type="ECO:0000256" key="7">
    <source>
        <dbReference type="ARBA" id="ARBA00023015"/>
    </source>
</evidence>
<dbReference type="GO" id="GO:0001227">
    <property type="term" value="F:DNA-binding transcription repressor activity, RNA polymerase II-specific"/>
    <property type="evidence" value="ECO:0007669"/>
    <property type="project" value="TreeGrafter"/>
</dbReference>
<dbReference type="Proteomes" id="UP000242519">
    <property type="component" value="Unassembled WGS sequence"/>
</dbReference>
<evidence type="ECO:0000313" key="14">
    <source>
        <dbReference type="EMBL" id="OWP00936.1"/>
    </source>
</evidence>
<evidence type="ECO:0000256" key="6">
    <source>
        <dbReference type="ARBA" id="ARBA00022833"/>
    </source>
</evidence>
<protein>
    <submittedName>
        <fullName evidence="14">Transcription factor Zn, C2H</fullName>
    </submittedName>
</protein>
<keyword evidence="15" id="KW-1185">Reference proteome</keyword>
<evidence type="ECO:0000256" key="3">
    <source>
        <dbReference type="ARBA" id="ARBA00022723"/>
    </source>
</evidence>
<evidence type="ECO:0000313" key="15">
    <source>
        <dbReference type="Proteomes" id="UP000242519"/>
    </source>
</evidence>
<dbReference type="InterPro" id="IPR013087">
    <property type="entry name" value="Znf_C2H2_type"/>
</dbReference>
<feature type="compositionally biased region" description="Low complexity" evidence="12">
    <location>
        <begin position="239"/>
        <end position="276"/>
    </location>
</feature>
<evidence type="ECO:0000256" key="5">
    <source>
        <dbReference type="ARBA" id="ARBA00022771"/>
    </source>
</evidence>
<comment type="similarity">
    <text evidence="2">Belongs to the krueppel C2H2-type zinc-finger protein family.</text>
</comment>
<feature type="compositionally biased region" description="Low complexity" evidence="12">
    <location>
        <begin position="36"/>
        <end position="53"/>
    </location>
</feature>
<feature type="domain" description="C2H2-type" evidence="13">
    <location>
        <begin position="430"/>
        <end position="448"/>
    </location>
</feature>
<keyword evidence="4" id="KW-0677">Repeat</keyword>
<feature type="compositionally biased region" description="Polar residues" evidence="12">
    <location>
        <begin position="459"/>
        <end position="473"/>
    </location>
</feature>
<feature type="region of interest" description="Disordered" evidence="12">
    <location>
        <begin position="36"/>
        <end position="74"/>
    </location>
</feature>
<dbReference type="Gene3D" id="3.30.160.60">
    <property type="entry name" value="Classic Zinc Finger"/>
    <property type="match status" value="2"/>
</dbReference>
<evidence type="ECO:0000256" key="1">
    <source>
        <dbReference type="ARBA" id="ARBA00004123"/>
    </source>
</evidence>
<feature type="domain" description="C2H2-type" evidence="13">
    <location>
        <begin position="402"/>
        <end position="429"/>
    </location>
</feature>
<feature type="region of interest" description="Disordered" evidence="12">
    <location>
        <begin position="454"/>
        <end position="496"/>
    </location>
</feature>
<keyword evidence="9" id="KW-0804">Transcription</keyword>
<dbReference type="InterPro" id="IPR036236">
    <property type="entry name" value="Znf_C2H2_sf"/>
</dbReference>
<feature type="compositionally biased region" description="Polar residues" evidence="12">
    <location>
        <begin position="194"/>
        <end position="206"/>
    </location>
</feature>
<dbReference type="GO" id="GO:0008270">
    <property type="term" value="F:zinc ion binding"/>
    <property type="evidence" value="ECO:0007669"/>
    <property type="project" value="UniProtKB-KW"/>
</dbReference>
<dbReference type="GO" id="GO:0000978">
    <property type="term" value="F:RNA polymerase II cis-regulatory region sequence-specific DNA binding"/>
    <property type="evidence" value="ECO:0007669"/>
    <property type="project" value="TreeGrafter"/>
</dbReference>
<keyword evidence="10" id="KW-0539">Nucleus</keyword>